<name>A0ABY7VR68_9BACT</name>
<keyword evidence="3" id="KW-1185">Reference proteome</keyword>
<evidence type="ECO:0000256" key="1">
    <source>
        <dbReference type="SAM" id="Phobius"/>
    </source>
</evidence>
<dbReference type="Proteomes" id="UP001214250">
    <property type="component" value="Chromosome 1"/>
</dbReference>
<keyword evidence="1" id="KW-0812">Transmembrane</keyword>
<evidence type="ECO:0000313" key="2">
    <source>
        <dbReference type="EMBL" id="WDE95351.1"/>
    </source>
</evidence>
<protein>
    <submittedName>
        <fullName evidence="2">Uncharacterized protein</fullName>
    </submittedName>
</protein>
<keyword evidence="1" id="KW-1133">Transmembrane helix</keyword>
<keyword evidence="1" id="KW-0472">Membrane</keyword>
<sequence length="76" mass="8969">MTASTKDWISHCEVPHNMHEVSQEYHDMLHDDKFLALNAIIILFFMVTFMIMMGIYMPSGIESQYMPKSPLQYGYY</sequence>
<organism evidence="2 3">
    <name type="scientific">Lentisphaera profundi</name>
    <dbReference type="NCBI Taxonomy" id="1658616"/>
    <lineage>
        <taxon>Bacteria</taxon>
        <taxon>Pseudomonadati</taxon>
        <taxon>Lentisphaerota</taxon>
        <taxon>Lentisphaeria</taxon>
        <taxon>Lentisphaerales</taxon>
        <taxon>Lentisphaeraceae</taxon>
        <taxon>Lentisphaera</taxon>
    </lineage>
</organism>
<dbReference type="RefSeq" id="WP_274148830.1">
    <property type="nucleotide sequence ID" value="NZ_CP117811.1"/>
</dbReference>
<feature type="transmembrane region" description="Helical" evidence="1">
    <location>
        <begin position="34"/>
        <end position="56"/>
    </location>
</feature>
<dbReference type="EMBL" id="CP117811">
    <property type="protein sequence ID" value="WDE95351.1"/>
    <property type="molecule type" value="Genomic_DNA"/>
</dbReference>
<reference evidence="2 3" key="1">
    <citation type="submission" date="2023-02" db="EMBL/GenBank/DDBJ databases">
        <title>Genome sequence of Lentisphaera profundi SAORIC-696.</title>
        <authorList>
            <person name="Kim e."/>
            <person name="Cho J.-C."/>
            <person name="Choi A."/>
            <person name="Kang I."/>
        </authorList>
    </citation>
    <scope>NUCLEOTIDE SEQUENCE [LARGE SCALE GENOMIC DNA]</scope>
    <source>
        <strain evidence="2 3">SAORIC-696</strain>
    </source>
</reference>
<accession>A0ABY7VR68</accession>
<proteinExistence type="predicted"/>
<evidence type="ECO:0000313" key="3">
    <source>
        <dbReference type="Proteomes" id="UP001214250"/>
    </source>
</evidence>
<gene>
    <name evidence="2" type="ORF">PQO03_06415</name>
</gene>